<feature type="region of interest" description="Disordered" evidence="1">
    <location>
        <begin position="105"/>
        <end position="138"/>
    </location>
</feature>
<dbReference type="EMBL" id="BAAAVM010000168">
    <property type="protein sequence ID" value="GAA2785366.1"/>
    <property type="molecule type" value="Genomic_DNA"/>
</dbReference>
<name>A0ABN3VBR8_9ACTN</name>
<evidence type="ECO:0000313" key="3">
    <source>
        <dbReference type="Proteomes" id="UP001500893"/>
    </source>
</evidence>
<comment type="caution">
    <text evidence="2">The sequence shown here is derived from an EMBL/GenBank/DDBJ whole genome shotgun (WGS) entry which is preliminary data.</text>
</comment>
<accession>A0ABN3VBR8</accession>
<feature type="region of interest" description="Disordered" evidence="1">
    <location>
        <begin position="1"/>
        <end position="21"/>
    </location>
</feature>
<gene>
    <name evidence="2" type="ORF">GCM10010521_74470</name>
</gene>
<evidence type="ECO:0000256" key="1">
    <source>
        <dbReference type="SAM" id="MobiDB-lite"/>
    </source>
</evidence>
<organism evidence="2 3">
    <name type="scientific">Streptomyces rameus</name>
    <dbReference type="NCBI Taxonomy" id="68261"/>
    <lineage>
        <taxon>Bacteria</taxon>
        <taxon>Bacillati</taxon>
        <taxon>Actinomycetota</taxon>
        <taxon>Actinomycetes</taxon>
        <taxon>Kitasatosporales</taxon>
        <taxon>Streptomycetaceae</taxon>
        <taxon>Streptomyces</taxon>
    </lineage>
</organism>
<dbReference type="Proteomes" id="UP001500893">
    <property type="component" value="Unassembled WGS sequence"/>
</dbReference>
<keyword evidence="3" id="KW-1185">Reference proteome</keyword>
<evidence type="ECO:0000313" key="2">
    <source>
        <dbReference type="EMBL" id="GAA2785366.1"/>
    </source>
</evidence>
<sequence length="138" mass="15459">MAAFRQKQEDELARDNHGFEGRAVEEMWRDPEWHEYIFTGGTGSVLDFPLMIEAADTDGGLTDHAGGDPRSRRRGLGGAADQERWQRSPPLLWRYGERGACGASDKYESRYRREHQARRDLLGPEPTLLQPTSGGGAS</sequence>
<proteinExistence type="predicted"/>
<protein>
    <submittedName>
        <fullName evidence="2">Uncharacterized protein</fullName>
    </submittedName>
</protein>
<feature type="region of interest" description="Disordered" evidence="1">
    <location>
        <begin position="57"/>
        <end position="85"/>
    </location>
</feature>
<reference evidence="2 3" key="1">
    <citation type="journal article" date="2019" name="Int. J. Syst. Evol. Microbiol.">
        <title>The Global Catalogue of Microorganisms (GCM) 10K type strain sequencing project: providing services to taxonomists for standard genome sequencing and annotation.</title>
        <authorList>
            <consortium name="The Broad Institute Genomics Platform"/>
            <consortium name="The Broad Institute Genome Sequencing Center for Infectious Disease"/>
            <person name="Wu L."/>
            <person name="Ma J."/>
        </authorList>
    </citation>
    <scope>NUCLEOTIDE SEQUENCE [LARGE SCALE GENOMIC DNA]</scope>
    <source>
        <strain evidence="2 3">JCM 11574</strain>
    </source>
</reference>